<dbReference type="CDD" id="cd05227">
    <property type="entry name" value="AR_SDR_e"/>
    <property type="match status" value="1"/>
</dbReference>
<dbReference type="SUPFAM" id="SSF51735">
    <property type="entry name" value="NAD(P)-binding Rossmann-fold domains"/>
    <property type="match status" value="1"/>
</dbReference>
<reference evidence="4 5" key="1">
    <citation type="submission" date="2023-08" db="EMBL/GenBank/DDBJ databases">
        <title>Black Yeasts Isolated from many extreme environments.</title>
        <authorList>
            <person name="Coleine C."/>
            <person name="Stajich J.E."/>
            <person name="Selbmann L."/>
        </authorList>
    </citation>
    <scope>NUCLEOTIDE SEQUENCE [LARGE SCALE GENOMIC DNA]</scope>
    <source>
        <strain evidence="4 5">CCFEE 5910</strain>
    </source>
</reference>
<feature type="domain" description="NAD-dependent epimerase/dehydratase" evidence="3">
    <location>
        <begin position="4"/>
        <end position="260"/>
    </location>
</feature>
<keyword evidence="1 4" id="KW-0560">Oxidoreductase</keyword>
<protein>
    <submittedName>
        <fullName evidence="4">Methylglyoxal reductase (NADPH-dependent) gre2</fullName>
        <ecNumber evidence="4">1.1.1.283</ecNumber>
    </submittedName>
</protein>
<keyword evidence="5" id="KW-1185">Reference proteome</keyword>
<dbReference type="InterPro" id="IPR036291">
    <property type="entry name" value="NAD(P)-bd_dom_sf"/>
</dbReference>
<evidence type="ECO:0000256" key="1">
    <source>
        <dbReference type="ARBA" id="ARBA00023002"/>
    </source>
</evidence>
<dbReference type="EC" id="1.1.1.283" evidence="4"/>
<dbReference type="FunFam" id="3.40.50.720:FF:000191">
    <property type="entry name" value="Methylglyoxal reductase (NADPH-dependent)"/>
    <property type="match status" value="1"/>
</dbReference>
<evidence type="ECO:0000259" key="3">
    <source>
        <dbReference type="Pfam" id="PF01370"/>
    </source>
</evidence>
<dbReference type="Gene3D" id="3.40.50.720">
    <property type="entry name" value="NAD(P)-binding Rossmann-like Domain"/>
    <property type="match status" value="1"/>
</dbReference>
<proteinExistence type="inferred from homology"/>
<accession>A0AAN7SXR9</accession>
<dbReference type="AlphaFoldDB" id="A0AAN7SXR9"/>
<name>A0AAN7SXR9_9EURO</name>
<evidence type="ECO:0000313" key="4">
    <source>
        <dbReference type="EMBL" id="KAK5084407.1"/>
    </source>
</evidence>
<gene>
    <name evidence="4" type="primary">GRE2_1</name>
    <name evidence="4" type="ORF">LTR05_005483</name>
</gene>
<organism evidence="4 5">
    <name type="scientific">Lithohypha guttulata</name>
    <dbReference type="NCBI Taxonomy" id="1690604"/>
    <lineage>
        <taxon>Eukaryota</taxon>
        <taxon>Fungi</taxon>
        <taxon>Dikarya</taxon>
        <taxon>Ascomycota</taxon>
        <taxon>Pezizomycotina</taxon>
        <taxon>Eurotiomycetes</taxon>
        <taxon>Chaetothyriomycetidae</taxon>
        <taxon>Chaetothyriales</taxon>
        <taxon>Trichomeriaceae</taxon>
        <taxon>Lithohypha</taxon>
    </lineage>
</organism>
<evidence type="ECO:0000313" key="5">
    <source>
        <dbReference type="Proteomes" id="UP001309876"/>
    </source>
</evidence>
<dbReference type="InterPro" id="IPR050425">
    <property type="entry name" value="NAD(P)_dehydrat-like"/>
</dbReference>
<dbReference type="PANTHER" id="PTHR10366:SF564">
    <property type="entry name" value="STEROL-4-ALPHA-CARBOXYLATE 3-DEHYDROGENASE, DECARBOXYLATING"/>
    <property type="match status" value="1"/>
</dbReference>
<dbReference type="Pfam" id="PF01370">
    <property type="entry name" value="Epimerase"/>
    <property type="match status" value="1"/>
</dbReference>
<evidence type="ECO:0000256" key="2">
    <source>
        <dbReference type="ARBA" id="ARBA00023445"/>
    </source>
</evidence>
<dbReference type="EMBL" id="JAVRRJ010000005">
    <property type="protein sequence ID" value="KAK5084407.1"/>
    <property type="molecule type" value="Genomic_DNA"/>
</dbReference>
<comment type="caution">
    <text evidence="4">The sequence shown here is derived from an EMBL/GenBank/DDBJ whole genome shotgun (WGS) entry which is preliminary data.</text>
</comment>
<dbReference type="InterPro" id="IPR001509">
    <property type="entry name" value="Epimerase_deHydtase"/>
</dbReference>
<dbReference type="Proteomes" id="UP001309876">
    <property type="component" value="Unassembled WGS sequence"/>
</dbReference>
<sequence>MAKVLVTGGTGFIAAHIIVQLLERGYHVVTTVRSDDKGRAVLNVHNSTDVKDRLSYKIVKDVAQPGAYDEAVRSIANLDFVIHTTSPVVFSVEDPVRDMLEPAVNGTTNILKAVKAYAPSVKRVVLLSSYAAMRDDDRKPPPVYDESWWNPITWEEAVQNPKKTYQGSKALSERAAWDFMRDENPSFELVAINPSRVFGPAAPHLITGELDKVNTTNMVILDMVQGKMKDKLEPTGFYSWVGVRDVALAHVRALEVPEAAGRRFFLIAGYHSNKEIVEIIKSMSHELAVRLPADLDKFEVDIPGPGERYGFDNKQSREVLGIEYASLQTTIKETVESFVKLGA</sequence>
<comment type="similarity">
    <text evidence="2">Belongs to the NAD(P)-dependent epimerase/dehydratase family. Dihydroflavonol-4-reductase subfamily.</text>
</comment>
<dbReference type="PANTHER" id="PTHR10366">
    <property type="entry name" value="NAD DEPENDENT EPIMERASE/DEHYDRATASE"/>
    <property type="match status" value="1"/>
</dbReference>
<dbReference type="GO" id="GO:0043892">
    <property type="term" value="F:methylglyoxal reductase (NADPH) activity"/>
    <property type="evidence" value="ECO:0007669"/>
    <property type="project" value="UniProtKB-EC"/>
</dbReference>